<dbReference type="AlphaFoldDB" id="A0AA38VRG0"/>
<dbReference type="EMBL" id="JANBVO010000012">
    <property type="protein sequence ID" value="KAJ9148622.1"/>
    <property type="molecule type" value="Genomic_DNA"/>
</dbReference>
<sequence length="314" mass="35312">MASRLPPAEKLPLALRKNIRDNWESKKGDLETELSDVLGTKWTVEIDPKSIWPYAKEGYAHESLGNCLKDYVEGAIFQLKYFVSRQGPEGVAELNSLCTEHVLIMDLDESKRFSICGVDIHDGKLRILFAPDRLAVNISDALELSGLNRALNEASTQAGGETALSFEGRTGISRDYEDKVEQVRKQVADLLEKPELKFAPHFEETAKKLAQESKKKGTSLRDDWQAVLGSFTLSYFEGLAGQLQQQKFGEDELLREGFNECVEKAEVAFRVVDKLEHSSYCECVIEDGVLYLQCKPETWGVNTADCAERLLERL</sequence>
<organism evidence="1 2">
    <name type="scientific">Pleurostoma richardsiae</name>
    <dbReference type="NCBI Taxonomy" id="41990"/>
    <lineage>
        <taxon>Eukaryota</taxon>
        <taxon>Fungi</taxon>
        <taxon>Dikarya</taxon>
        <taxon>Ascomycota</taxon>
        <taxon>Pezizomycotina</taxon>
        <taxon>Sordariomycetes</taxon>
        <taxon>Sordariomycetidae</taxon>
        <taxon>Calosphaeriales</taxon>
        <taxon>Pleurostomataceae</taxon>
        <taxon>Pleurostoma</taxon>
    </lineage>
</organism>
<gene>
    <name evidence="1" type="ORF">NKR23_g4787</name>
</gene>
<name>A0AA38VRG0_9PEZI</name>
<comment type="caution">
    <text evidence="1">The sequence shown here is derived from an EMBL/GenBank/DDBJ whole genome shotgun (WGS) entry which is preliminary data.</text>
</comment>
<evidence type="ECO:0000313" key="2">
    <source>
        <dbReference type="Proteomes" id="UP001174694"/>
    </source>
</evidence>
<proteinExistence type="predicted"/>
<accession>A0AA38VRG0</accession>
<dbReference type="Proteomes" id="UP001174694">
    <property type="component" value="Unassembled WGS sequence"/>
</dbReference>
<evidence type="ECO:0000313" key="1">
    <source>
        <dbReference type="EMBL" id="KAJ9148622.1"/>
    </source>
</evidence>
<keyword evidence="2" id="KW-1185">Reference proteome</keyword>
<reference evidence="1" key="1">
    <citation type="submission" date="2022-07" db="EMBL/GenBank/DDBJ databases">
        <title>Fungi with potential for degradation of polypropylene.</title>
        <authorList>
            <person name="Gostincar C."/>
        </authorList>
    </citation>
    <scope>NUCLEOTIDE SEQUENCE</scope>
    <source>
        <strain evidence="1">EXF-13308</strain>
    </source>
</reference>
<protein>
    <submittedName>
        <fullName evidence="1">Uncharacterized protein</fullName>
    </submittedName>
</protein>